<dbReference type="GO" id="GO:0003677">
    <property type="term" value="F:DNA binding"/>
    <property type="evidence" value="ECO:0007669"/>
    <property type="project" value="UniProtKB-UniRule"/>
</dbReference>
<dbReference type="AlphaFoldDB" id="A0A7L6N4R4"/>
<feature type="domain" description="HTH tetR-type" evidence="3">
    <location>
        <begin position="6"/>
        <end position="66"/>
    </location>
</feature>
<gene>
    <name evidence="4" type="ORF">HF295_00905</name>
</gene>
<dbReference type="PROSITE" id="PS50977">
    <property type="entry name" value="HTH_TETR_2"/>
    <property type="match status" value="1"/>
</dbReference>
<proteinExistence type="predicted"/>
<keyword evidence="1 2" id="KW-0238">DNA-binding</keyword>
<dbReference type="SUPFAM" id="SSF46689">
    <property type="entry name" value="Homeodomain-like"/>
    <property type="match status" value="1"/>
</dbReference>
<dbReference type="PANTHER" id="PTHR43479">
    <property type="entry name" value="ACREF/ENVCD OPERON REPRESSOR-RELATED"/>
    <property type="match status" value="1"/>
</dbReference>
<dbReference type="Pfam" id="PF00440">
    <property type="entry name" value="TetR_N"/>
    <property type="match status" value="1"/>
</dbReference>
<dbReference type="RefSeq" id="WP_312031964.1">
    <property type="nucleotide sequence ID" value="NZ_CP051151.1"/>
</dbReference>
<dbReference type="InterPro" id="IPR001647">
    <property type="entry name" value="HTH_TetR"/>
</dbReference>
<protein>
    <submittedName>
        <fullName evidence="4">TetR/AcrR family transcriptional regulator</fullName>
    </submittedName>
</protein>
<evidence type="ECO:0000313" key="4">
    <source>
        <dbReference type="EMBL" id="QLY39494.1"/>
    </source>
</evidence>
<dbReference type="EMBL" id="CP051151">
    <property type="protein sequence ID" value="QLY39494.1"/>
    <property type="molecule type" value="Genomic_DNA"/>
</dbReference>
<evidence type="ECO:0000256" key="1">
    <source>
        <dbReference type="ARBA" id="ARBA00023125"/>
    </source>
</evidence>
<reference evidence="4 5" key="1">
    <citation type="submission" date="2020-04" db="EMBL/GenBank/DDBJ databases">
        <authorList>
            <person name="Zheng R.K."/>
            <person name="Sun C.M."/>
        </authorList>
    </citation>
    <scope>NUCLEOTIDE SEQUENCE [LARGE SCALE GENOMIC DNA]</scope>
    <source>
        <strain evidence="5">zrk29</strain>
    </source>
</reference>
<keyword evidence="5" id="KW-1185">Reference proteome</keyword>
<evidence type="ECO:0000259" key="3">
    <source>
        <dbReference type="PROSITE" id="PS50977"/>
    </source>
</evidence>
<sequence length="190" mass="22316">MQVLKESVREAIIESAILEFYNKDYQSANMRDIAKNANITVGNIYRYYPNKQSLFNAILIPAQQAIDLLADFDKNTNLKKIHSKEELDKIIQYVIHVTNPYIKEIFIMIFNSSGTHHHKLKSQIENLIITSLSEYYPGQFTRSFLEVISKSFVEAVFYIFKTNIDNQQKIKILLSDLVMFYFKNLDQRLF</sequence>
<feature type="DNA-binding region" description="H-T-H motif" evidence="2">
    <location>
        <begin position="29"/>
        <end position="48"/>
    </location>
</feature>
<dbReference type="InterPro" id="IPR050624">
    <property type="entry name" value="HTH-type_Tx_Regulator"/>
</dbReference>
<evidence type="ECO:0000256" key="2">
    <source>
        <dbReference type="PROSITE-ProRule" id="PRU00335"/>
    </source>
</evidence>
<dbReference type="KEGG" id="tbk:HF295_00905"/>
<dbReference type="Gene3D" id="1.10.357.10">
    <property type="entry name" value="Tetracycline Repressor, domain 2"/>
    <property type="match status" value="1"/>
</dbReference>
<evidence type="ECO:0000313" key="5">
    <source>
        <dbReference type="Proteomes" id="UP000512167"/>
    </source>
</evidence>
<organism evidence="4 5">
    <name type="scientific">Hujiaoplasma nucleasis</name>
    <dbReference type="NCBI Taxonomy" id="2725268"/>
    <lineage>
        <taxon>Bacteria</taxon>
        <taxon>Bacillati</taxon>
        <taxon>Mycoplasmatota</taxon>
        <taxon>Mollicutes</taxon>
        <taxon>Candidatus Izemoplasmatales</taxon>
        <taxon>Hujiaoplasmataceae</taxon>
        <taxon>Hujiaoplasma</taxon>
    </lineage>
</organism>
<accession>A0A7L6N4R4</accession>
<dbReference type="InterPro" id="IPR009057">
    <property type="entry name" value="Homeodomain-like_sf"/>
</dbReference>
<name>A0A7L6N4R4_9MOLU</name>
<dbReference type="PANTHER" id="PTHR43479:SF11">
    <property type="entry name" value="ACREF_ENVCD OPERON REPRESSOR-RELATED"/>
    <property type="match status" value="1"/>
</dbReference>
<dbReference type="Proteomes" id="UP000512167">
    <property type="component" value="Chromosome"/>
</dbReference>